<dbReference type="KEGG" id="spun:BFF78_32015"/>
<dbReference type="PROSITE" id="PS51257">
    <property type="entry name" value="PROKAR_LIPOPROTEIN"/>
    <property type="match status" value="1"/>
</dbReference>
<evidence type="ECO:0008006" key="3">
    <source>
        <dbReference type="Google" id="ProtNLM"/>
    </source>
</evidence>
<dbReference type="Proteomes" id="UP000094960">
    <property type="component" value="Chromosome"/>
</dbReference>
<sequence>MSHRAGKTRWRRFAAVLVAGVAACTALGIAMGQGVLAASFLISGKKFQVTADTLTSRGLSIYGMVDVTRQGERVPVTVTGSRHTTISALCQSVLVEIPVLGEQTLKITGGREQPVEASNLFLDTTFQSAGQADFRGLNQGIAQGEITKGPINPGDRNSRFFDPDGFGQQATSVTLTDVRVTAVALSAGTFNIPGLRVQIEHGRHECF</sequence>
<evidence type="ECO:0000313" key="2">
    <source>
        <dbReference type="Proteomes" id="UP000094960"/>
    </source>
</evidence>
<gene>
    <name evidence="1" type="ORF">BFF78_32015</name>
</gene>
<dbReference type="Pfam" id="PF19741">
    <property type="entry name" value="DUF6230"/>
    <property type="match status" value="1"/>
</dbReference>
<evidence type="ECO:0000313" key="1">
    <source>
        <dbReference type="EMBL" id="AOR35069.1"/>
    </source>
</evidence>
<reference evidence="2" key="1">
    <citation type="submission" date="2016-09" db="EMBL/GenBank/DDBJ databases">
        <title>Streptomyces puniciscabiei strain:TW1S1 Genome sequencing and assembly.</title>
        <authorList>
            <person name="Kim M.-K."/>
            <person name="Kim S.B."/>
        </authorList>
    </citation>
    <scope>NUCLEOTIDE SEQUENCE [LARGE SCALE GENOMIC DNA]</scope>
    <source>
        <strain evidence="2">TW1S1</strain>
    </source>
</reference>
<organism evidence="1 2">
    <name type="scientific">Streptomyces fodineus</name>
    <dbReference type="NCBI Taxonomy" id="1904616"/>
    <lineage>
        <taxon>Bacteria</taxon>
        <taxon>Bacillati</taxon>
        <taxon>Actinomycetota</taxon>
        <taxon>Actinomycetes</taxon>
        <taxon>Kitasatosporales</taxon>
        <taxon>Streptomycetaceae</taxon>
        <taxon>Streptomyces</taxon>
    </lineage>
</organism>
<name>A0A1D7YI95_9ACTN</name>
<dbReference type="EMBL" id="CP017248">
    <property type="protein sequence ID" value="AOR35069.1"/>
    <property type="molecule type" value="Genomic_DNA"/>
</dbReference>
<keyword evidence="2" id="KW-1185">Reference proteome</keyword>
<dbReference type="AlphaFoldDB" id="A0A1D7YI95"/>
<dbReference type="InterPro" id="IPR046198">
    <property type="entry name" value="DUF6230"/>
</dbReference>
<accession>A0A1D7YI95</accession>
<protein>
    <recommendedName>
        <fullName evidence="3">Cholesterol esterase</fullName>
    </recommendedName>
</protein>
<proteinExistence type="predicted"/>
<dbReference type="RefSeq" id="WP_069781609.1">
    <property type="nucleotide sequence ID" value="NZ_CP017248.1"/>
</dbReference>